<keyword evidence="3" id="KW-0378">Hydrolase</keyword>
<dbReference type="Proteomes" id="UP000247811">
    <property type="component" value="Unassembled WGS sequence"/>
</dbReference>
<evidence type="ECO:0000256" key="2">
    <source>
        <dbReference type="ARBA" id="ARBA00013064"/>
    </source>
</evidence>
<reference evidence="7 8" key="1">
    <citation type="submission" date="2018-05" db="EMBL/GenBank/DDBJ databases">
        <title>Genomic Encyclopedia of Type Strains, Phase IV (KMG-IV): sequencing the most valuable type-strain genomes for metagenomic binning, comparative biology and taxonomic classification.</title>
        <authorList>
            <person name="Goeker M."/>
        </authorList>
    </citation>
    <scope>NUCLEOTIDE SEQUENCE [LARGE SCALE GENOMIC DNA]</scope>
    <source>
        <strain evidence="7 8">DSM 566</strain>
    </source>
</reference>
<comment type="similarity">
    <text evidence="1">Belongs to the low molecular weight phosphotyrosine protein phosphatase family.</text>
</comment>
<evidence type="ECO:0000256" key="4">
    <source>
        <dbReference type="ARBA" id="ARBA00022912"/>
    </source>
</evidence>
<dbReference type="InterPro" id="IPR036196">
    <property type="entry name" value="Ptyr_pPase_sf"/>
</dbReference>
<dbReference type="Gene3D" id="3.40.50.2300">
    <property type="match status" value="1"/>
</dbReference>
<dbReference type="Pfam" id="PF01451">
    <property type="entry name" value="LMWPc"/>
    <property type="match status" value="1"/>
</dbReference>
<dbReference type="InterPro" id="IPR017867">
    <property type="entry name" value="Tyr_phospatase_low_mol_wt"/>
</dbReference>
<proteinExistence type="inferred from homology"/>
<feature type="active site" description="Nucleophile" evidence="5">
    <location>
        <position position="13"/>
    </location>
</feature>
<dbReference type="AlphaFoldDB" id="A0A318GW79"/>
<dbReference type="GO" id="GO:0004725">
    <property type="term" value="F:protein tyrosine phosphatase activity"/>
    <property type="evidence" value="ECO:0007669"/>
    <property type="project" value="UniProtKB-EC"/>
</dbReference>
<evidence type="ECO:0000313" key="8">
    <source>
        <dbReference type="Proteomes" id="UP000247811"/>
    </source>
</evidence>
<comment type="caution">
    <text evidence="7">The sequence shown here is derived from an EMBL/GenBank/DDBJ whole genome shotgun (WGS) entry which is preliminary data.</text>
</comment>
<evidence type="ECO:0000313" key="7">
    <source>
        <dbReference type="EMBL" id="PXW92836.1"/>
    </source>
</evidence>
<evidence type="ECO:0000256" key="5">
    <source>
        <dbReference type="PIRSR" id="PIRSR617867-1"/>
    </source>
</evidence>
<dbReference type="InterPro" id="IPR023485">
    <property type="entry name" value="Ptyr_pPase"/>
</dbReference>
<evidence type="ECO:0000256" key="1">
    <source>
        <dbReference type="ARBA" id="ARBA00011063"/>
    </source>
</evidence>
<dbReference type="InterPro" id="IPR050438">
    <property type="entry name" value="LMW_PTPase"/>
</dbReference>
<feature type="active site" evidence="5">
    <location>
        <position position="19"/>
    </location>
</feature>
<organism evidence="7 8">
    <name type="scientific">Sphaerotilus hippei</name>
    <dbReference type="NCBI Taxonomy" id="744406"/>
    <lineage>
        <taxon>Bacteria</taxon>
        <taxon>Pseudomonadati</taxon>
        <taxon>Pseudomonadota</taxon>
        <taxon>Betaproteobacteria</taxon>
        <taxon>Burkholderiales</taxon>
        <taxon>Sphaerotilaceae</taxon>
        <taxon>Sphaerotilus</taxon>
    </lineage>
</organism>
<keyword evidence="4" id="KW-0904">Protein phosphatase</keyword>
<dbReference type="CDD" id="cd16343">
    <property type="entry name" value="LMWPTP"/>
    <property type="match status" value="1"/>
</dbReference>
<evidence type="ECO:0000256" key="3">
    <source>
        <dbReference type="ARBA" id="ARBA00022801"/>
    </source>
</evidence>
<dbReference type="PANTHER" id="PTHR11717:SF7">
    <property type="entry name" value="LOW MOLECULAR WEIGHT PHOSPHOTYROSINE PROTEIN PHOSPHATASE"/>
    <property type="match status" value="1"/>
</dbReference>
<keyword evidence="8" id="KW-1185">Reference proteome</keyword>
<dbReference type="EMBL" id="QJJS01000022">
    <property type="protein sequence ID" value="PXW92836.1"/>
    <property type="molecule type" value="Genomic_DNA"/>
</dbReference>
<name>A0A318GW79_9BURK</name>
<evidence type="ECO:0000259" key="6">
    <source>
        <dbReference type="SMART" id="SM00226"/>
    </source>
</evidence>
<feature type="domain" description="Phosphotyrosine protein phosphatase I" evidence="6">
    <location>
        <begin position="7"/>
        <end position="156"/>
    </location>
</feature>
<gene>
    <name evidence="7" type="ORF">C7444_12211</name>
</gene>
<dbReference type="EC" id="3.1.3.48" evidence="2"/>
<sequence length="182" mass="19242">MSAPGPVRILMVCLGNICRSPSAEAVLRHRVAAAGLGDRVLIDSAGTHAGHAGQPPDPRSIAHAARRGYDLAGLRARRVASGDFATFDRILAMDRDNLDHLLTVCPSNLQSRVGLLMDYAPAGSPPVVPDPYYGGGNGFERVLDLIELACGGLVEDLLTQGRAVGGPARRNEARYNRVNHSG</sequence>
<dbReference type="PRINTS" id="PR00719">
    <property type="entry name" value="LMWPTPASE"/>
</dbReference>
<protein>
    <recommendedName>
        <fullName evidence="2">protein-tyrosine-phosphatase</fullName>
        <ecNumber evidence="2">3.1.3.48</ecNumber>
    </recommendedName>
</protein>
<dbReference type="SUPFAM" id="SSF52788">
    <property type="entry name" value="Phosphotyrosine protein phosphatases I"/>
    <property type="match status" value="1"/>
</dbReference>
<dbReference type="SMART" id="SM00226">
    <property type="entry name" value="LMWPc"/>
    <property type="match status" value="1"/>
</dbReference>
<feature type="active site" description="Proton donor" evidence="5">
    <location>
        <position position="130"/>
    </location>
</feature>
<dbReference type="PANTHER" id="PTHR11717">
    <property type="entry name" value="LOW MOLECULAR WEIGHT PROTEIN TYROSINE PHOSPHATASE"/>
    <property type="match status" value="1"/>
</dbReference>
<accession>A0A318GW79</accession>